<dbReference type="Proteomes" id="UP001163321">
    <property type="component" value="Chromosome 8"/>
</dbReference>
<protein>
    <submittedName>
        <fullName evidence="1">Uncharacterized protein</fullName>
    </submittedName>
</protein>
<evidence type="ECO:0000313" key="1">
    <source>
        <dbReference type="EMBL" id="KAI9907782.1"/>
    </source>
</evidence>
<proteinExistence type="predicted"/>
<dbReference type="EMBL" id="CM047587">
    <property type="protein sequence ID" value="KAI9907782.1"/>
    <property type="molecule type" value="Genomic_DNA"/>
</dbReference>
<accession>A0ACC0VNK5</accession>
<evidence type="ECO:0000313" key="2">
    <source>
        <dbReference type="Proteomes" id="UP001163321"/>
    </source>
</evidence>
<gene>
    <name evidence="1" type="ORF">PsorP6_004760</name>
</gene>
<comment type="caution">
    <text evidence="1">The sequence shown here is derived from an EMBL/GenBank/DDBJ whole genome shotgun (WGS) entry which is preliminary data.</text>
</comment>
<name>A0ACC0VNK5_9STRA</name>
<keyword evidence="2" id="KW-1185">Reference proteome</keyword>
<organism evidence="1 2">
    <name type="scientific">Peronosclerospora sorghi</name>
    <dbReference type="NCBI Taxonomy" id="230839"/>
    <lineage>
        <taxon>Eukaryota</taxon>
        <taxon>Sar</taxon>
        <taxon>Stramenopiles</taxon>
        <taxon>Oomycota</taxon>
        <taxon>Peronosporomycetes</taxon>
        <taxon>Peronosporales</taxon>
        <taxon>Peronosporaceae</taxon>
        <taxon>Peronosclerospora</taxon>
    </lineage>
</organism>
<reference evidence="1 2" key="1">
    <citation type="journal article" date="2022" name="bioRxiv">
        <title>The genome of the oomycete Peronosclerospora sorghi, a cosmopolitan pathogen of maize and sorghum, is inflated with dispersed pseudogenes.</title>
        <authorList>
            <person name="Fletcher K."/>
            <person name="Martin F."/>
            <person name="Isakeit T."/>
            <person name="Cavanaugh K."/>
            <person name="Magill C."/>
            <person name="Michelmore R."/>
        </authorList>
    </citation>
    <scope>NUCLEOTIDE SEQUENCE [LARGE SCALE GENOMIC DNA]</scope>
    <source>
        <strain evidence="1">P6</strain>
    </source>
</reference>
<sequence>MANKDSTACDDDDMDEQSKEQAGTMADKLSIADKPSVASGSKAMPIDSEAMSAFIKAQKIIQNLDLRYNGENGSGEKHFIEELELMTIRSKLDGELRRKKPVTRSQSLLAPP</sequence>